<keyword evidence="2" id="KW-1133">Transmembrane helix</keyword>
<proteinExistence type="predicted"/>
<organism evidence="3">
    <name type="scientific">uncultured Acidimicrobiales bacterium</name>
    <dbReference type="NCBI Taxonomy" id="310071"/>
    <lineage>
        <taxon>Bacteria</taxon>
        <taxon>Bacillati</taxon>
        <taxon>Actinomycetota</taxon>
        <taxon>Acidimicrobiia</taxon>
        <taxon>Acidimicrobiales</taxon>
        <taxon>environmental samples</taxon>
    </lineage>
</organism>
<gene>
    <name evidence="3" type="ORF">AVDCRST_MAG76-2455</name>
</gene>
<accession>A0A6J4IJM0</accession>
<keyword evidence="2" id="KW-0812">Transmembrane</keyword>
<feature type="region of interest" description="Disordered" evidence="1">
    <location>
        <begin position="83"/>
        <end position="120"/>
    </location>
</feature>
<keyword evidence="2" id="KW-0472">Membrane</keyword>
<feature type="transmembrane region" description="Helical" evidence="2">
    <location>
        <begin position="127"/>
        <end position="149"/>
    </location>
</feature>
<name>A0A6J4IJM0_9ACTN</name>
<evidence type="ECO:0000256" key="1">
    <source>
        <dbReference type="SAM" id="MobiDB-lite"/>
    </source>
</evidence>
<evidence type="ECO:0000256" key="2">
    <source>
        <dbReference type="SAM" id="Phobius"/>
    </source>
</evidence>
<reference evidence="3" key="1">
    <citation type="submission" date="2020-02" db="EMBL/GenBank/DDBJ databases">
        <authorList>
            <person name="Meier V. D."/>
        </authorList>
    </citation>
    <scope>NUCLEOTIDE SEQUENCE</scope>
    <source>
        <strain evidence="3">AVDCRST_MAG76</strain>
    </source>
</reference>
<feature type="compositionally biased region" description="Basic and acidic residues" evidence="1">
    <location>
        <begin position="94"/>
        <end position="103"/>
    </location>
</feature>
<protein>
    <submittedName>
        <fullName evidence="3">Uncharacterized protein</fullName>
    </submittedName>
</protein>
<feature type="region of interest" description="Disordered" evidence="1">
    <location>
        <begin position="157"/>
        <end position="202"/>
    </location>
</feature>
<dbReference type="AlphaFoldDB" id="A0A6J4IJM0"/>
<sequence>MSFAEPPLPVPDDDALDAAASAVVDGVASPAEAALVAASPEGEARVAMLRAVADAVALPVPDQDEAARARTLAAALAAFAATTGTGDGADGPDLGDRGGRDDDGPGTVRTLPPRPTSAVTGRWLPRLGAVAAVLVLLAGIGALAVGLLGDTARDTTMGSKAPGVASEATQPAPPPGASEDSAAGRAGPAGPGPAPEGRPIPGRTAETAMAAAPPPVVDGGDLGNQSDLQALVQRVAAALDNEADPATAGRGTALPTDVQACIAAGPTAANQPVGPLRYRAVGTFQGTPAVVAAYGESGAQPRLLLVLARPGCTVVASTPF</sequence>
<dbReference type="EMBL" id="CADCSZ010000153">
    <property type="protein sequence ID" value="CAA9254343.1"/>
    <property type="molecule type" value="Genomic_DNA"/>
</dbReference>
<evidence type="ECO:0000313" key="3">
    <source>
        <dbReference type="EMBL" id="CAA9254343.1"/>
    </source>
</evidence>